<keyword evidence="1" id="KW-0732">Signal</keyword>
<evidence type="ECO:0000313" key="2">
    <source>
        <dbReference type="EMBL" id="SOD54483.1"/>
    </source>
</evidence>
<evidence type="ECO:0008006" key="4">
    <source>
        <dbReference type="Google" id="ProtNLM"/>
    </source>
</evidence>
<dbReference type="OrthoDB" id="6047015at2"/>
<dbReference type="PROSITE" id="PS51257">
    <property type="entry name" value="PROKAR_LIPOPROTEIN"/>
    <property type="match status" value="1"/>
</dbReference>
<organism evidence="2 3">
    <name type="scientific">Pseudoxanthomonas wuyuanensis</name>
    <dbReference type="NCBI Taxonomy" id="1073196"/>
    <lineage>
        <taxon>Bacteria</taxon>
        <taxon>Pseudomonadati</taxon>
        <taxon>Pseudomonadota</taxon>
        <taxon>Gammaproteobacteria</taxon>
        <taxon>Lysobacterales</taxon>
        <taxon>Lysobacteraceae</taxon>
        <taxon>Pseudoxanthomonas</taxon>
    </lineage>
</organism>
<dbReference type="Pfam" id="PF20101">
    <property type="entry name" value="DUF6491"/>
    <property type="match status" value="1"/>
</dbReference>
<accession>A0A286D740</accession>
<dbReference type="Proteomes" id="UP000219374">
    <property type="component" value="Unassembled WGS sequence"/>
</dbReference>
<proteinExistence type="predicted"/>
<feature type="signal peptide" evidence="1">
    <location>
        <begin position="1"/>
        <end position="17"/>
    </location>
</feature>
<feature type="chain" id="PRO_5012108979" description="Lipoprotein" evidence="1">
    <location>
        <begin position="18"/>
        <end position="149"/>
    </location>
</feature>
<dbReference type="AlphaFoldDB" id="A0A286D740"/>
<name>A0A286D740_9GAMM</name>
<evidence type="ECO:0000313" key="3">
    <source>
        <dbReference type="Proteomes" id="UP000219374"/>
    </source>
</evidence>
<keyword evidence="3" id="KW-1185">Reference proteome</keyword>
<evidence type="ECO:0000256" key="1">
    <source>
        <dbReference type="SAM" id="SignalP"/>
    </source>
</evidence>
<dbReference type="InterPro" id="IPR045500">
    <property type="entry name" value="DUF6491"/>
</dbReference>
<dbReference type="EMBL" id="OCND01000004">
    <property type="protein sequence ID" value="SOD54483.1"/>
    <property type="molecule type" value="Genomic_DNA"/>
</dbReference>
<reference evidence="2 3" key="1">
    <citation type="submission" date="2017-09" db="EMBL/GenBank/DDBJ databases">
        <authorList>
            <person name="Ehlers B."/>
            <person name="Leendertz F.H."/>
        </authorList>
    </citation>
    <scope>NUCLEOTIDE SEQUENCE [LARGE SCALE GENOMIC DNA]</scope>
    <source>
        <strain evidence="2 3">CGMCC 1.10978</strain>
    </source>
</reference>
<sequence length="149" mass="16259">MKRLLILCAMAALAACASNPRQTDAERLAMYRANAGEPVRDFQYFGSLNGWTPLGDSALVVWTRPNQAYLLELSGPCNDLDFATAIGVTNHMGRVSARFDDVRVFGGGQPGIRIPCRIQTIRPLDVKAVKAAQQELRQAQVVEREAAGN</sequence>
<gene>
    <name evidence="2" type="ORF">SAMN06296416_10487</name>
</gene>
<protein>
    <recommendedName>
        <fullName evidence="4">Lipoprotein</fullName>
    </recommendedName>
</protein>
<dbReference type="RefSeq" id="WP_097121728.1">
    <property type="nucleotide sequence ID" value="NZ_OCND01000004.1"/>
</dbReference>